<gene>
    <name evidence="1" type="ORF">SNEC2469_LOCUS24326</name>
</gene>
<proteinExistence type="predicted"/>
<organism evidence="1 2">
    <name type="scientific">Symbiodinium necroappetens</name>
    <dbReference type="NCBI Taxonomy" id="1628268"/>
    <lineage>
        <taxon>Eukaryota</taxon>
        <taxon>Sar</taxon>
        <taxon>Alveolata</taxon>
        <taxon>Dinophyceae</taxon>
        <taxon>Suessiales</taxon>
        <taxon>Symbiodiniaceae</taxon>
        <taxon>Symbiodinium</taxon>
    </lineage>
</organism>
<evidence type="ECO:0000313" key="2">
    <source>
        <dbReference type="Proteomes" id="UP000601435"/>
    </source>
</evidence>
<comment type="caution">
    <text evidence="1">The sequence shown here is derived from an EMBL/GenBank/DDBJ whole genome shotgun (WGS) entry which is preliminary data.</text>
</comment>
<reference evidence="1" key="1">
    <citation type="submission" date="2021-02" db="EMBL/GenBank/DDBJ databases">
        <authorList>
            <person name="Dougan E. K."/>
            <person name="Rhodes N."/>
            <person name="Thang M."/>
            <person name="Chan C."/>
        </authorList>
    </citation>
    <scope>NUCLEOTIDE SEQUENCE</scope>
</reference>
<accession>A0A812Z9P1</accession>
<dbReference type="OrthoDB" id="412471at2759"/>
<sequence>MTAKATELAVKMKGLLSGFRASGLWEDWSTQNSTLSSFVEECSNLSLLVSIAAVADVPSLTSEEAEHVKSARVSLLAKRATFLEALTLFPLGQFVQQASNFALEAHQRDLGFLTDLDLCVQAVAQLKTFTPEILFKNEDIQIPNFNKVVEAQMKFSLIQQACTNHFKEAQASKLALVQSKFQELSVAIRGACIQKFQKVLSNDLRNGFKLLSEGQLDVEGQAIMVDVLNKSKTFAPVTMTLIQKCLGQTASKEIVDLLIYGRSFLTIFSAVFPPVLNLIQNVGEKPDAKEQLGSGRLVQADMVKFMKQFADKEVQKSLQELDQTLWLHMVAAVDRLCKAAMSILANESAAFEKFVRFIASDSQASDNIQEIVGEFDDDDDQALVDYGALFDLYGRHVGGWCPWILDKDSPHPVAVSSASLCAAGAALPFGKMITHIGRWINKVTKLSGSAEALCGANSSFVFNKDVPPQDIPKLFDAGIMETLGSKEHEPGKLVHCFRGAQAAVSITQDAKATMFVQGCHSKIPMLFTKIVNIAKGDFKDFREALEKHYHAIDGLKDFSMALEADKVDATMCARLCNSVALKHCYNFVSYGVDKMSAMKKILVAISAAASMDEFKDDSTYQALFAEVQSIIQEMKQFMGASTNTDEQGRISFAGIANCVGDATIAQSLYRELKTGETRQSLVNKASAGVKKRGWRVHANLTSRCNAILSGKPVSK</sequence>
<keyword evidence="2" id="KW-1185">Reference proteome</keyword>
<dbReference type="AlphaFoldDB" id="A0A812Z9P1"/>
<evidence type="ECO:0000313" key="1">
    <source>
        <dbReference type="EMBL" id="CAE7818676.1"/>
    </source>
</evidence>
<dbReference type="EMBL" id="CAJNJA010046641">
    <property type="protein sequence ID" value="CAE7818676.1"/>
    <property type="molecule type" value="Genomic_DNA"/>
</dbReference>
<dbReference type="Proteomes" id="UP000601435">
    <property type="component" value="Unassembled WGS sequence"/>
</dbReference>
<protein>
    <submittedName>
        <fullName evidence="1">Uncharacterized protein</fullName>
    </submittedName>
</protein>
<name>A0A812Z9P1_9DINO</name>